<dbReference type="InterPro" id="IPR005303">
    <property type="entry name" value="MOCOS_middle"/>
</dbReference>
<dbReference type="PANTHER" id="PTHR36930:SF1">
    <property type="entry name" value="MOSC DOMAIN-CONTAINING PROTEIN"/>
    <property type="match status" value="1"/>
</dbReference>
<organism evidence="2 3">
    <name type="scientific">Niallia hominis</name>
    <dbReference type="NCBI Taxonomy" id="3133173"/>
    <lineage>
        <taxon>Bacteria</taxon>
        <taxon>Bacillati</taxon>
        <taxon>Bacillota</taxon>
        <taxon>Bacilli</taxon>
        <taxon>Bacillales</taxon>
        <taxon>Bacillaceae</taxon>
        <taxon>Niallia</taxon>
    </lineage>
</organism>
<proteinExistence type="predicted"/>
<dbReference type="Proteomes" id="UP001465426">
    <property type="component" value="Unassembled WGS sequence"/>
</dbReference>
<dbReference type="Pfam" id="PF03473">
    <property type="entry name" value="MOSC"/>
    <property type="match status" value="1"/>
</dbReference>
<dbReference type="Gene3D" id="2.40.33.20">
    <property type="entry name" value="PK beta-barrel domain-like"/>
    <property type="match status" value="1"/>
</dbReference>
<dbReference type="InterPro" id="IPR005302">
    <property type="entry name" value="MoCF_Sase_C"/>
</dbReference>
<sequence length="239" mass="27404">MIFGTIQKIMRYPVKSFTGEYLSKAKIMSYGIYGDRSHAFIDKTNKNKHLTITQFPKMVTYKAQFLGEESIEVFPKLKVIASDGAEFDWNEKALVERMEKETNRTLESITYSPTNVPIPAIEVDNILLISTEALAELSSSYGEPIDERRFRGNIIYDRKEMGIKEQDIMGKQIKIGSEVILEINQFCERCMIITVDPITGTRQPQLLKQIVKERNNHFGIYARVIQTGTIYTGDQMTIL</sequence>
<dbReference type="InterPro" id="IPR011037">
    <property type="entry name" value="Pyrv_Knase-like_insert_dom_sf"/>
</dbReference>
<dbReference type="PROSITE" id="PS51340">
    <property type="entry name" value="MOSC"/>
    <property type="match status" value="1"/>
</dbReference>
<dbReference type="RefSeq" id="WP_031538668.1">
    <property type="nucleotide sequence ID" value="NZ_JBBMFN010000068.1"/>
</dbReference>
<dbReference type="InterPro" id="IPR052716">
    <property type="entry name" value="MOSC_domain"/>
</dbReference>
<name>A0ABV1F7M9_9BACI</name>
<dbReference type="SUPFAM" id="SSF50800">
    <property type="entry name" value="PK beta-barrel domain-like"/>
    <property type="match status" value="1"/>
</dbReference>
<keyword evidence="3" id="KW-1185">Reference proteome</keyword>
<evidence type="ECO:0000259" key="1">
    <source>
        <dbReference type="PROSITE" id="PS51340"/>
    </source>
</evidence>
<comment type="caution">
    <text evidence="2">The sequence shown here is derived from an EMBL/GenBank/DDBJ whole genome shotgun (WGS) entry which is preliminary data.</text>
</comment>
<dbReference type="Pfam" id="PF03476">
    <property type="entry name" value="MOSC_N"/>
    <property type="match status" value="1"/>
</dbReference>
<gene>
    <name evidence="2" type="ORF">WMO63_19675</name>
</gene>
<dbReference type="EMBL" id="JBBMFN010000068">
    <property type="protein sequence ID" value="MEQ2467884.1"/>
    <property type="molecule type" value="Genomic_DNA"/>
</dbReference>
<reference evidence="2 3" key="1">
    <citation type="submission" date="2024-03" db="EMBL/GenBank/DDBJ databases">
        <title>Human intestinal bacterial collection.</title>
        <authorList>
            <person name="Pauvert C."/>
            <person name="Hitch T.C.A."/>
            <person name="Clavel T."/>
        </authorList>
    </citation>
    <scope>NUCLEOTIDE SEQUENCE [LARGE SCALE GENOMIC DNA]</scope>
    <source>
        <strain evidence="2 3">CLA-SR-H024</strain>
    </source>
</reference>
<protein>
    <submittedName>
        <fullName evidence="2">MOSC N-terminal beta barrel domain-containing protein</fullName>
    </submittedName>
</protein>
<feature type="domain" description="MOSC" evidence="1">
    <location>
        <begin position="93"/>
        <end position="239"/>
    </location>
</feature>
<accession>A0ABV1F7M9</accession>
<dbReference type="PANTHER" id="PTHR36930">
    <property type="entry name" value="METAL-SULFUR CLUSTER BIOSYNTHESIS PROTEINS YUAD-RELATED"/>
    <property type="match status" value="1"/>
</dbReference>
<evidence type="ECO:0000313" key="3">
    <source>
        <dbReference type="Proteomes" id="UP001465426"/>
    </source>
</evidence>
<evidence type="ECO:0000313" key="2">
    <source>
        <dbReference type="EMBL" id="MEQ2467884.1"/>
    </source>
</evidence>